<dbReference type="EMBL" id="FNAN01000004">
    <property type="protein sequence ID" value="SDE20735.1"/>
    <property type="molecule type" value="Genomic_DNA"/>
</dbReference>
<dbReference type="AlphaFoldDB" id="A0A1G7B3B7"/>
<accession>A0A1G7B3B7</accession>
<gene>
    <name evidence="1" type="ORF">SAMN04487996_10443</name>
</gene>
<dbReference type="STRING" id="659014.SAMN04487996_10443"/>
<keyword evidence="2" id="KW-1185">Reference proteome</keyword>
<reference evidence="2" key="1">
    <citation type="submission" date="2016-10" db="EMBL/GenBank/DDBJ databases">
        <authorList>
            <person name="Varghese N."/>
            <person name="Submissions S."/>
        </authorList>
    </citation>
    <scope>NUCLEOTIDE SEQUENCE [LARGE SCALE GENOMIC DNA]</scope>
    <source>
        <strain evidence="2">DSM 25329</strain>
    </source>
</reference>
<protein>
    <submittedName>
        <fullName evidence="1">Uncharacterized protein</fullName>
    </submittedName>
</protein>
<evidence type="ECO:0000313" key="1">
    <source>
        <dbReference type="EMBL" id="SDE20735.1"/>
    </source>
</evidence>
<proteinExistence type="predicted"/>
<name>A0A1G7B3B7_9BACT</name>
<dbReference type="Proteomes" id="UP000198748">
    <property type="component" value="Unassembled WGS sequence"/>
</dbReference>
<sequence>MHWCKGSVRILINQHRDFQSTIIEHLDRYGPGRGRIGQEIVQNMIKLDFLVQIDFTPETPITAHVVWHYDLDQGLDDCVEIIRNKETIHSLKIRNNGPQ</sequence>
<evidence type="ECO:0000313" key="2">
    <source>
        <dbReference type="Proteomes" id="UP000198748"/>
    </source>
</evidence>
<organism evidence="1 2">
    <name type="scientific">Dyadobacter soli</name>
    <dbReference type="NCBI Taxonomy" id="659014"/>
    <lineage>
        <taxon>Bacteria</taxon>
        <taxon>Pseudomonadati</taxon>
        <taxon>Bacteroidota</taxon>
        <taxon>Cytophagia</taxon>
        <taxon>Cytophagales</taxon>
        <taxon>Spirosomataceae</taxon>
        <taxon>Dyadobacter</taxon>
    </lineage>
</organism>